<evidence type="ECO:0000313" key="4">
    <source>
        <dbReference type="EMBL" id="AHN97601.1"/>
    </source>
</evidence>
<dbReference type="PROSITE" id="PS00122">
    <property type="entry name" value="CARBOXYLESTERASE_B_1"/>
    <property type="match status" value="1"/>
</dbReference>
<feature type="domain" description="BD-FAE-like" evidence="3">
    <location>
        <begin position="112"/>
        <end position="245"/>
    </location>
</feature>
<accession>X2LIT8</accession>
<dbReference type="ESTHER" id="9bact-x2lit8">
    <property type="family name" value="BD-FAE"/>
</dbReference>
<dbReference type="InterPro" id="IPR019826">
    <property type="entry name" value="Carboxylesterase_B_AS"/>
</dbReference>
<dbReference type="PANTHER" id="PTHR48081">
    <property type="entry name" value="AB HYDROLASE SUPERFAMILY PROTEIN C4A8.06C"/>
    <property type="match status" value="1"/>
</dbReference>
<dbReference type="InterPro" id="IPR050300">
    <property type="entry name" value="GDXG_lipolytic_enzyme"/>
</dbReference>
<dbReference type="AlphaFoldDB" id="X2LIT8"/>
<feature type="region of interest" description="Disordered" evidence="2">
    <location>
        <begin position="1"/>
        <end position="48"/>
    </location>
</feature>
<dbReference type="InterPro" id="IPR029058">
    <property type="entry name" value="AB_hydrolase_fold"/>
</dbReference>
<evidence type="ECO:0000256" key="2">
    <source>
        <dbReference type="SAM" id="MobiDB-lite"/>
    </source>
</evidence>
<dbReference type="InterPro" id="IPR049492">
    <property type="entry name" value="BD-FAE-like_dom"/>
</dbReference>
<dbReference type="GO" id="GO:0016787">
    <property type="term" value="F:hydrolase activity"/>
    <property type="evidence" value="ECO:0007669"/>
    <property type="project" value="UniProtKB-KW"/>
</dbReference>
<sequence>MQRDGAAGDKDMTRRTVLTTTAAAATTAAATSPRARAAEERGCLIGPPPHPKGPLVFMDYDQIELDAAYDQSAYAPLGYQITARRASNSAETRRRIGNPRRESYGPTEIEKLDIFTTKAPNAPIFIFVHGGAWLSGEASGYHFAAENYINAGAHYVALDFIAVEPAGGDIGKMAEQVRRAIAWVHKNARSFGGDPNRIYLSGQSSGAHLAGVSLITEWTRDFGVPMDIIKGAVLLSGMYDMKPVRLSRRSSYVKFTDAMEEAMSTQRHLARINVPITLIYGTNETPEFQRQSRDFAAALRAAGKQVELIVVPNHNHYELQETLANPYGWAGRAALAMMGLKAA</sequence>
<dbReference type="PROSITE" id="PS51318">
    <property type="entry name" value="TAT"/>
    <property type="match status" value="1"/>
</dbReference>
<feature type="compositionally biased region" description="Low complexity" evidence="2">
    <location>
        <begin position="15"/>
        <end position="35"/>
    </location>
</feature>
<evidence type="ECO:0000256" key="1">
    <source>
        <dbReference type="ARBA" id="ARBA00022801"/>
    </source>
</evidence>
<keyword evidence="1" id="KW-0378">Hydrolase</keyword>
<organism evidence="4">
    <name type="scientific">uncultured bacterium 12AC_lac13</name>
    <dbReference type="NCBI Taxonomy" id="1447233"/>
    <lineage>
        <taxon>Bacteria</taxon>
        <taxon>environmental samples</taxon>
    </lineage>
</organism>
<dbReference type="Pfam" id="PF20434">
    <property type="entry name" value="BD-FAE"/>
    <property type="match status" value="1"/>
</dbReference>
<name>X2LIT8_9BACT</name>
<dbReference type="PANTHER" id="PTHR48081:SF33">
    <property type="entry name" value="KYNURENINE FORMAMIDASE"/>
    <property type="match status" value="1"/>
</dbReference>
<proteinExistence type="predicted"/>
<reference evidence="4" key="1">
    <citation type="submission" date="2013-10" db="EMBL/GenBank/DDBJ databases">
        <title>Functional metagenomics reveals novel beta-galactosidases not predictable from gene sequences.</title>
        <authorList>
            <person name="Cheng J."/>
            <person name="Engel K."/>
            <person name="Romantsov T."/>
            <person name="Neufeld J.D."/>
            <person name="Rose D.R."/>
            <person name="Charles T.C."/>
        </authorList>
    </citation>
    <scope>NUCLEOTIDE SEQUENCE</scope>
</reference>
<dbReference type="SUPFAM" id="SSF53474">
    <property type="entry name" value="alpha/beta-Hydrolases"/>
    <property type="match status" value="1"/>
</dbReference>
<dbReference type="Gene3D" id="3.40.50.1820">
    <property type="entry name" value="alpha/beta hydrolase"/>
    <property type="match status" value="1"/>
</dbReference>
<dbReference type="InterPro" id="IPR006311">
    <property type="entry name" value="TAT_signal"/>
</dbReference>
<protein>
    <recommendedName>
        <fullName evidence="3">BD-FAE-like domain-containing protein</fullName>
    </recommendedName>
</protein>
<evidence type="ECO:0000259" key="3">
    <source>
        <dbReference type="Pfam" id="PF20434"/>
    </source>
</evidence>
<dbReference type="EMBL" id="KF796593">
    <property type="protein sequence ID" value="AHN97601.1"/>
    <property type="molecule type" value="Genomic_DNA"/>
</dbReference>
<feature type="compositionally biased region" description="Basic and acidic residues" evidence="2">
    <location>
        <begin position="1"/>
        <end position="14"/>
    </location>
</feature>